<comment type="caution">
    <text evidence="1">The sequence shown here is derived from an EMBL/GenBank/DDBJ whole genome shotgun (WGS) entry which is preliminary data.</text>
</comment>
<evidence type="ECO:0000313" key="1">
    <source>
        <dbReference type="EMBL" id="KAI4384306.1"/>
    </source>
</evidence>
<dbReference type="Proteomes" id="UP001057402">
    <property type="component" value="Chromosome 2"/>
</dbReference>
<protein>
    <submittedName>
        <fullName evidence="1">Uncharacterized protein</fullName>
    </submittedName>
</protein>
<evidence type="ECO:0000313" key="2">
    <source>
        <dbReference type="Proteomes" id="UP001057402"/>
    </source>
</evidence>
<reference evidence="2" key="1">
    <citation type="journal article" date="2023" name="Front. Plant Sci.">
        <title>Chromosomal-level genome assembly of Melastoma candidum provides insights into trichome evolution.</title>
        <authorList>
            <person name="Zhong Y."/>
            <person name="Wu W."/>
            <person name="Sun C."/>
            <person name="Zou P."/>
            <person name="Liu Y."/>
            <person name="Dai S."/>
            <person name="Zhou R."/>
        </authorList>
    </citation>
    <scope>NUCLEOTIDE SEQUENCE [LARGE SCALE GENOMIC DNA]</scope>
</reference>
<sequence>MATCIQKHVTGVPVIPLAAETENSMRWAVADQNSGYWQLDHFVCQLANTPTRFNPGKASRSGFLTRRMSRLARKEDGLASFQEHMRLRCKFTEAVMGKLSLGARILRVGGMEKVFKHLFDVSVKERLIKASQCYLSTTAGPLAGLLFISTEKVAFCSDKSIKLFGPTGDSIRIKYKVVIPLSKIESANQSENMKRPRQKYIQIVTVDNFDFWLMGFISHQKSFKCLQQAISQQQTVDKATKCK</sequence>
<gene>
    <name evidence="1" type="ORF">MLD38_002479</name>
</gene>
<keyword evidence="2" id="KW-1185">Reference proteome</keyword>
<name>A0ACB9S2I9_9MYRT</name>
<dbReference type="EMBL" id="CM042881">
    <property type="protein sequence ID" value="KAI4384306.1"/>
    <property type="molecule type" value="Genomic_DNA"/>
</dbReference>
<proteinExistence type="predicted"/>
<accession>A0ACB9S2I9</accession>
<organism evidence="1 2">
    <name type="scientific">Melastoma candidum</name>
    <dbReference type="NCBI Taxonomy" id="119954"/>
    <lineage>
        <taxon>Eukaryota</taxon>
        <taxon>Viridiplantae</taxon>
        <taxon>Streptophyta</taxon>
        <taxon>Embryophyta</taxon>
        <taxon>Tracheophyta</taxon>
        <taxon>Spermatophyta</taxon>
        <taxon>Magnoliopsida</taxon>
        <taxon>eudicotyledons</taxon>
        <taxon>Gunneridae</taxon>
        <taxon>Pentapetalae</taxon>
        <taxon>rosids</taxon>
        <taxon>malvids</taxon>
        <taxon>Myrtales</taxon>
        <taxon>Melastomataceae</taxon>
        <taxon>Melastomatoideae</taxon>
        <taxon>Melastomateae</taxon>
        <taxon>Melastoma</taxon>
    </lineage>
</organism>